<gene>
    <name evidence="8" type="ORF">MOC71_17525</name>
</gene>
<dbReference type="Proteomes" id="UP001067121">
    <property type="component" value="Unassembled WGS sequence"/>
</dbReference>
<feature type="active site" description="O-(5'-phospho-DNA)-serine intermediate" evidence="5 6">
    <location>
        <position position="12"/>
    </location>
</feature>
<dbReference type="GO" id="GO:0000150">
    <property type="term" value="F:DNA strand exchange activity"/>
    <property type="evidence" value="ECO:0007669"/>
    <property type="project" value="InterPro"/>
</dbReference>
<keyword evidence="2" id="KW-0229">DNA integration</keyword>
<proteinExistence type="inferred from homology"/>
<comment type="caution">
    <text evidence="8">The sequence shown here is derived from an EMBL/GenBank/DDBJ whole genome shotgun (WGS) entry which is preliminary data.</text>
</comment>
<dbReference type="InterPro" id="IPR006119">
    <property type="entry name" value="Resolv_N"/>
</dbReference>
<reference evidence="8" key="1">
    <citation type="submission" date="2022-02" db="EMBL/GenBank/DDBJ databases">
        <title>Crop Bioprotection Bacillus Genome Sequencing.</title>
        <authorList>
            <person name="Dunlap C."/>
        </authorList>
    </citation>
    <scope>NUCLEOTIDE SEQUENCE</scope>
    <source>
        <strain evidence="8">98-1</strain>
    </source>
</reference>
<dbReference type="InterPro" id="IPR006118">
    <property type="entry name" value="Recombinase_CS"/>
</dbReference>
<dbReference type="AlphaFoldDB" id="A0AAP3FSI7"/>
<sequence length="212" mass="24701">MTSKIFGYIRVSSKDQNENRQITNMLKEGIAERDLFIDKQSGKDFERPAYKTLKQVVRTGDTVVFDSITRMGRNMKETQKEYDWFIDNGIKLKFIKEPMINSTEDQDDILKEAIQKIVLTILTAFAEKEREDIRERQAEGIKDAKEKGKHLGRPKKGFDTLTKEQRLTLESGYSKWKSKEITGVQFAKDLQLTKNTFYKVIKEYEAQLTLAN</sequence>
<dbReference type="GO" id="GO:0015074">
    <property type="term" value="P:DNA integration"/>
    <property type="evidence" value="ECO:0007669"/>
    <property type="project" value="UniProtKB-KW"/>
</dbReference>
<evidence type="ECO:0000256" key="5">
    <source>
        <dbReference type="PIRSR" id="PIRSR606118-50"/>
    </source>
</evidence>
<organism evidence="8 9">
    <name type="scientific">Bacillus vallismortis</name>
    <dbReference type="NCBI Taxonomy" id="72361"/>
    <lineage>
        <taxon>Bacteria</taxon>
        <taxon>Bacillati</taxon>
        <taxon>Bacillota</taxon>
        <taxon>Bacilli</taxon>
        <taxon>Bacillales</taxon>
        <taxon>Bacillaceae</taxon>
        <taxon>Bacillus</taxon>
    </lineage>
</organism>
<dbReference type="CDD" id="cd03768">
    <property type="entry name" value="SR_ResInv"/>
    <property type="match status" value="1"/>
</dbReference>
<dbReference type="PANTHER" id="PTHR30461">
    <property type="entry name" value="DNA-INVERTASE FROM LAMBDOID PROPHAGE"/>
    <property type="match status" value="1"/>
</dbReference>
<dbReference type="PROSITE" id="PS00397">
    <property type="entry name" value="RECOMBINASES_1"/>
    <property type="match status" value="1"/>
</dbReference>
<evidence type="ECO:0000313" key="8">
    <source>
        <dbReference type="EMBL" id="MCY8318488.1"/>
    </source>
</evidence>
<evidence type="ECO:0000259" key="7">
    <source>
        <dbReference type="PROSITE" id="PS51736"/>
    </source>
</evidence>
<evidence type="ECO:0000256" key="4">
    <source>
        <dbReference type="ARBA" id="ARBA00023172"/>
    </source>
</evidence>
<evidence type="ECO:0000256" key="1">
    <source>
        <dbReference type="ARBA" id="ARBA00009913"/>
    </source>
</evidence>
<dbReference type="InterPro" id="IPR050639">
    <property type="entry name" value="SSR_resolvase"/>
</dbReference>
<dbReference type="PROSITE" id="PS00398">
    <property type="entry name" value="RECOMBINASES_2"/>
    <property type="match status" value="1"/>
</dbReference>
<evidence type="ECO:0000256" key="3">
    <source>
        <dbReference type="ARBA" id="ARBA00023125"/>
    </source>
</evidence>
<name>A0AAP3FSI7_BACVA</name>
<dbReference type="Gene3D" id="3.40.50.1390">
    <property type="entry name" value="Resolvase, N-terminal catalytic domain"/>
    <property type="match status" value="1"/>
</dbReference>
<dbReference type="PANTHER" id="PTHR30461:SF26">
    <property type="entry name" value="RESOLVASE HOMOLOG YNEB"/>
    <property type="match status" value="1"/>
</dbReference>
<protein>
    <submittedName>
        <fullName evidence="8">Recombinase family protein</fullName>
    </submittedName>
</protein>
<dbReference type="EMBL" id="JALAOH010000063">
    <property type="protein sequence ID" value="MCY8318488.1"/>
    <property type="molecule type" value="Genomic_DNA"/>
</dbReference>
<dbReference type="GO" id="GO:0003677">
    <property type="term" value="F:DNA binding"/>
    <property type="evidence" value="ECO:0007669"/>
    <property type="project" value="UniProtKB-KW"/>
</dbReference>
<evidence type="ECO:0000256" key="6">
    <source>
        <dbReference type="PROSITE-ProRule" id="PRU10137"/>
    </source>
</evidence>
<dbReference type="SUPFAM" id="SSF53041">
    <property type="entry name" value="Resolvase-like"/>
    <property type="match status" value="1"/>
</dbReference>
<dbReference type="SMART" id="SM00857">
    <property type="entry name" value="Resolvase"/>
    <property type="match status" value="1"/>
</dbReference>
<comment type="similarity">
    <text evidence="1">Belongs to the site-specific recombinase resolvase family.</text>
</comment>
<keyword evidence="4" id="KW-0233">DNA recombination</keyword>
<dbReference type="RefSeq" id="WP_166849078.1">
    <property type="nucleotide sequence ID" value="NZ_JALAOH010000063.1"/>
</dbReference>
<dbReference type="PROSITE" id="PS51736">
    <property type="entry name" value="RECOMBINASES_3"/>
    <property type="match status" value="1"/>
</dbReference>
<accession>A0AAP3FSI7</accession>
<evidence type="ECO:0000256" key="2">
    <source>
        <dbReference type="ARBA" id="ARBA00022908"/>
    </source>
</evidence>
<keyword evidence="3" id="KW-0238">DNA-binding</keyword>
<evidence type="ECO:0000313" key="9">
    <source>
        <dbReference type="Proteomes" id="UP001067121"/>
    </source>
</evidence>
<feature type="domain" description="Resolvase/invertase-type recombinase catalytic" evidence="7">
    <location>
        <begin position="4"/>
        <end position="148"/>
    </location>
</feature>
<dbReference type="InterPro" id="IPR036162">
    <property type="entry name" value="Resolvase-like_N_sf"/>
</dbReference>
<dbReference type="Pfam" id="PF00239">
    <property type="entry name" value="Resolvase"/>
    <property type="match status" value="1"/>
</dbReference>